<dbReference type="EMBL" id="BK016265">
    <property type="protein sequence ID" value="DAG05804.1"/>
    <property type="molecule type" value="Genomic_DNA"/>
</dbReference>
<accession>A0A8S5VGG5</accession>
<sequence>MNIFVTSLEERNKQQRFKNKCKLVCGICITVIGYLMFQY</sequence>
<keyword evidence="1" id="KW-0812">Transmembrane</keyword>
<name>A0A8S5VGG5_9CAUD</name>
<proteinExistence type="predicted"/>
<protein>
    <submittedName>
        <fullName evidence="2">Uncharacterized protein</fullName>
    </submittedName>
</protein>
<keyword evidence="1" id="KW-1133">Transmembrane helix</keyword>
<evidence type="ECO:0000256" key="1">
    <source>
        <dbReference type="SAM" id="Phobius"/>
    </source>
</evidence>
<organism evidence="2">
    <name type="scientific">Myoviridae sp. ctkfK18</name>
    <dbReference type="NCBI Taxonomy" id="2825165"/>
    <lineage>
        <taxon>Viruses</taxon>
        <taxon>Duplodnaviria</taxon>
        <taxon>Heunggongvirae</taxon>
        <taxon>Uroviricota</taxon>
        <taxon>Caudoviricetes</taxon>
    </lineage>
</organism>
<feature type="transmembrane region" description="Helical" evidence="1">
    <location>
        <begin position="21"/>
        <end position="37"/>
    </location>
</feature>
<reference evidence="2" key="1">
    <citation type="journal article" date="2021" name="Proc. Natl. Acad. Sci. U.S.A.">
        <title>A Catalog of Tens of Thousands of Viruses from Human Metagenomes Reveals Hidden Associations with Chronic Diseases.</title>
        <authorList>
            <person name="Tisza M.J."/>
            <person name="Buck C.B."/>
        </authorList>
    </citation>
    <scope>NUCLEOTIDE SEQUENCE</scope>
    <source>
        <strain evidence="2">CtkfK18</strain>
    </source>
</reference>
<keyword evidence="1" id="KW-0472">Membrane</keyword>
<evidence type="ECO:0000313" key="2">
    <source>
        <dbReference type="EMBL" id="DAG05804.1"/>
    </source>
</evidence>